<organism evidence="2 3">
    <name type="scientific">Listeria rocourtiae</name>
    <dbReference type="NCBI Taxonomy" id="647910"/>
    <lineage>
        <taxon>Bacteria</taxon>
        <taxon>Bacillati</taxon>
        <taxon>Bacillota</taxon>
        <taxon>Bacilli</taxon>
        <taxon>Bacillales</taxon>
        <taxon>Listeriaceae</taxon>
        <taxon>Listeria</taxon>
    </lineage>
</organism>
<keyword evidence="1" id="KW-0472">Membrane</keyword>
<accession>A0A4R6ZNU2</accession>
<feature type="transmembrane region" description="Helical" evidence="1">
    <location>
        <begin position="12"/>
        <end position="34"/>
    </location>
</feature>
<evidence type="ECO:0000256" key="1">
    <source>
        <dbReference type="SAM" id="Phobius"/>
    </source>
</evidence>
<name>A0A4R6ZNU2_9LIST</name>
<comment type="caution">
    <text evidence="2">The sequence shown here is derived from an EMBL/GenBank/DDBJ whole genome shotgun (WGS) entry which is preliminary data.</text>
</comment>
<keyword evidence="1" id="KW-1133">Transmembrane helix</keyword>
<keyword evidence="1" id="KW-0812">Transmembrane</keyword>
<sequence>MKAGEGMKARIYKNALGLILGGQTLLFGLFLLFHKDFMETKGAYESFTNVMDDSHAAALLILIGLMYILCVLFNWNKLRRWAIVAMSFIWLVFFTAFLLREIGGYPNSGWIFTSGLNVAIIYEAVKEDFE</sequence>
<gene>
    <name evidence="2" type="ORF">DFP96_103277</name>
</gene>
<feature type="transmembrane region" description="Helical" evidence="1">
    <location>
        <begin position="81"/>
        <end position="99"/>
    </location>
</feature>
<evidence type="ECO:0000313" key="3">
    <source>
        <dbReference type="Proteomes" id="UP000295558"/>
    </source>
</evidence>
<dbReference type="Proteomes" id="UP000295558">
    <property type="component" value="Unassembled WGS sequence"/>
</dbReference>
<protein>
    <submittedName>
        <fullName evidence="2">Uncharacterized protein</fullName>
    </submittedName>
</protein>
<dbReference type="AlphaFoldDB" id="A0A4R6ZNU2"/>
<evidence type="ECO:0000313" key="2">
    <source>
        <dbReference type="EMBL" id="TDR54177.1"/>
    </source>
</evidence>
<proteinExistence type="predicted"/>
<reference evidence="2 3" key="1">
    <citation type="submission" date="2019-03" db="EMBL/GenBank/DDBJ databases">
        <title>Genomic Encyclopedia of Type Strains, Phase III (KMG-III): the genomes of soil and plant-associated and newly described type strains.</title>
        <authorList>
            <person name="Whitman W."/>
        </authorList>
    </citation>
    <scope>NUCLEOTIDE SEQUENCE [LARGE SCALE GENOMIC DNA]</scope>
    <source>
        <strain evidence="2 3">CECT 7972</strain>
    </source>
</reference>
<keyword evidence="3" id="KW-1185">Reference proteome</keyword>
<feature type="transmembrane region" description="Helical" evidence="1">
    <location>
        <begin position="54"/>
        <end position="74"/>
    </location>
</feature>
<dbReference type="STRING" id="1265846.PROCOU_01397"/>
<dbReference type="EMBL" id="SNZK01000003">
    <property type="protein sequence ID" value="TDR54177.1"/>
    <property type="molecule type" value="Genomic_DNA"/>
</dbReference>